<dbReference type="Gene3D" id="3.90.79.10">
    <property type="entry name" value="Nucleoside Triphosphate Pyrophosphohydrolase"/>
    <property type="match status" value="1"/>
</dbReference>
<dbReference type="InterPro" id="IPR020476">
    <property type="entry name" value="Nudix_hydrolase"/>
</dbReference>
<feature type="binding site" evidence="17">
    <location>
        <position position="117"/>
    </location>
    <ligand>
        <name>8-oxo-dGTP</name>
        <dbReference type="ChEBI" id="CHEBI:77896"/>
    </ligand>
</feature>
<evidence type="ECO:0000256" key="1">
    <source>
        <dbReference type="ARBA" id="ARBA00001946"/>
    </source>
</evidence>
<reference evidence="20 21" key="1">
    <citation type="submission" date="2016-12" db="EMBL/GenBank/DDBJ databases">
        <title>Thioflexothrix psekupsii D3 genome sequencing and assembly.</title>
        <authorList>
            <person name="Fomenkov A."/>
            <person name="Vincze T."/>
            <person name="Grabovich M."/>
            <person name="Anton B.P."/>
            <person name="Dubinina G."/>
            <person name="Orlova M."/>
            <person name="Belousova E."/>
            <person name="Roberts R.J."/>
        </authorList>
    </citation>
    <scope>NUCLEOTIDE SEQUENCE [LARGE SCALE GENOMIC DNA]</scope>
    <source>
        <strain evidence="20">D3</strain>
    </source>
</reference>
<dbReference type="EC" id="3.6.1.55" evidence="12"/>
<keyword evidence="8 18" id="KW-0460">Magnesium</keyword>
<evidence type="ECO:0000256" key="18">
    <source>
        <dbReference type="PIRSR" id="PIRSR603561-2"/>
    </source>
</evidence>
<keyword evidence="9" id="KW-0234">DNA repair</keyword>
<dbReference type="Pfam" id="PF02581">
    <property type="entry name" value="TMP-TENI"/>
    <property type="match status" value="1"/>
</dbReference>
<gene>
    <name evidence="20" type="ORF">TPSD3_08455</name>
</gene>
<dbReference type="RefSeq" id="WP_086488118.1">
    <property type="nucleotide sequence ID" value="NZ_MSLT01000012.1"/>
</dbReference>
<evidence type="ECO:0000256" key="4">
    <source>
        <dbReference type="ARBA" id="ARBA00022705"/>
    </source>
</evidence>
<evidence type="ECO:0000256" key="13">
    <source>
        <dbReference type="ARBA" id="ARBA00040794"/>
    </source>
</evidence>
<evidence type="ECO:0000256" key="2">
    <source>
        <dbReference type="ARBA" id="ARBA00005582"/>
    </source>
</evidence>
<dbReference type="GO" id="GO:0044715">
    <property type="term" value="F:8-oxo-dGDP phosphatase activity"/>
    <property type="evidence" value="ECO:0007669"/>
    <property type="project" value="TreeGrafter"/>
</dbReference>
<feature type="binding site" evidence="17">
    <location>
        <position position="21"/>
    </location>
    <ligand>
        <name>8-oxo-dGTP</name>
        <dbReference type="ChEBI" id="CHEBI:77896"/>
    </ligand>
</feature>
<comment type="catalytic activity">
    <reaction evidence="11">
        <text>8-oxo-GTP + H2O = 8-oxo-GMP + diphosphate + H(+)</text>
        <dbReference type="Rhea" id="RHEA:67616"/>
        <dbReference type="ChEBI" id="CHEBI:15377"/>
        <dbReference type="ChEBI" id="CHEBI:15378"/>
        <dbReference type="ChEBI" id="CHEBI:33019"/>
        <dbReference type="ChEBI" id="CHEBI:143553"/>
        <dbReference type="ChEBI" id="CHEBI:145694"/>
    </reaction>
</comment>
<dbReference type="SUPFAM" id="SSF51391">
    <property type="entry name" value="Thiamin phosphate synthase"/>
    <property type="match status" value="1"/>
</dbReference>
<feature type="binding site" evidence="18">
    <location>
        <position position="55"/>
    </location>
    <ligand>
        <name>Mg(2+)</name>
        <dbReference type="ChEBI" id="CHEBI:18420"/>
    </ligand>
</feature>
<feature type="binding site" evidence="18">
    <location>
        <position position="35"/>
    </location>
    <ligand>
        <name>Mg(2+)</name>
        <dbReference type="ChEBI" id="CHEBI:18420"/>
    </ligand>
</feature>
<dbReference type="GO" id="GO:0006260">
    <property type="term" value="P:DNA replication"/>
    <property type="evidence" value="ECO:0007669"/>
    <property type="project" value="UniProtKB-KW"/>
</dbReference>
<feature type="domain" description="Nudix hydrolase" evidence="19">
    <location>
        <begin position="1"/>
        <end position="128"/>
    </location>
</feature>
<name>A0A251X8F7_9GAMM</name>
<dbReference type="InterPro" id="IPR000086">
    <property type="entry name" value="NUDIX_hydrolase_dom"/>
</dbReference>
<comment type="caution">
    <text evidence="20">The sequence shown here is derived from an EMBL/GenBank/DDBJ whole genome shotgun (WGS) entry which is preliminary data.</text>
</comment>
<dbReference type="GO" id="GO:0009228">
    <property type="term" value="P:thiamine biosynthetic process"/>
    <property type="evidence" value="ECO:0007669"/>
    <property type="project" value="UniProtKB-KW"/>
</dbReference>
<dbReference type="EMBL" id="MSLT01000012">
    <property type="protein sequence ID" value="OUD14339.1"/>
    <property type="molecule type" value="Genomic_DNA"/>
</dbReference>
<dbReference type="CDD" id="cd00564">
    <property type="entry name" value="TMP_TenI"/>
    <property type="match status" value="1"/>
</dbReference>
<evidence type="ECO:0000256" key="8">
    <source>
        <dbReference type="ARBA" id="ARBA00022842"/>
    </source>
</evidence>
<evidence type="ECO:0000256" key="6">
    <source>
        <dbReference type="ARBA" id="ARBA00022763"/>
    </source>
</evidence>
<evidence type="ECO:0000256" key="12">
    <source>
        <dbReference type="ARBA" id="ARBA00038905"/>
    </source>
</evidence>
<keyword evidence="5 18" id="KW-0479">Metal-binding</keyword>
<dbReference type="GO" id="GO:0008413">
    <property type="term" value="F:8-oxo-7,8-dihydroguanosine triphosphate pyrophosphatase activity"/>
    <property type="evidence" value="ECO:0007669"/>
    <property type="project" value="InterPro"/>
</dbReference>
<dbReference type="InterPro" id="IPR047127">
    <property type="entry name" value="MutT-like"/>
</dbReference>
<dbReference type="PROSITE" id="PS51462">
    <property type="entry name" value="NUDIX"/>
    <property type="match status" value="1"/>
</dbReference>
<dbReference type="GO" id="GO:0044716">
    <property type="term" value="F:8-oxo-GDP phosphatase activity"/>
    <property type="evidence" value="ECO:0007669"/>
    <property type="project" value="TreeGrafter"/>
</dbReference>
<evidence type="ECO:0000313" key="21">
    <source>
        <dbReference type="Proteomes" id="UP000194798"/>
    </source>
</evidence>
<keyword evidence="7" id="KW-0378">Hydrolase</keyword>
<evidence type="ECO:0000256" key="16">
    <source>
        <dbReference type="ARBA" id="ARBA00042798"/>
    </source>
</evidence>
<evidence type="ECO:0000256" key="10">
    <source>
        <dbReference type="ARBA" id="ARBA00035861"/>
    </source>
</evidence>
<evidence type="ECO:0000256" key="5">
    <source>
        <dbReference type="ARBA" id="ARBA00022723"/>
    </source>
</evidence>
<dbReference type="NCBIfam" id="TIGR00586">
    <property type="entry name" value="mutt"/>
    <property type="match status" value="1"/>
</dbReference>
<dbReference type="Gene3D" id="3.20.20.70">
    <property type="entry name" value="Aldolase class I"/>
    <property type="match status" value="1"/>
</dbReference>
<keyword evidence="3" id="KW-0515">Mutator protein</keyword>
<dbReference type="AlphaFoldDB" id="A0A251X8F7"/>
<dbReference type="GO" id="GO:0046872">
    <property type="term" value="F:metal ion binding"/>
    <property type="evidence" value="ECO:0007669"/>
    <property type="project" value="UniProtKB-KW"/>
</dbReference>
<evidence type="ECO:0000256" key="7">
    <source>
        <dbReference type="ARBA" id="ARBA00022801"/>
    </source>
</evidence>
<dbReference type="PRINTS" id="PR00502">
    <property type="entry name" value="NUDIXFAMILY"/>
</dbReference>
<evidence type="ECO:0000313" key="20">
    <source>
        <dbReference type="EMBL" id="OUD14339.1"/>
    </source>
</evidence>
<dbReference type="GO" id="GO:0035539">
    <property type="term" value="F:8-oxo-7,8-dihydrodeoxyguanosine triphosphate pyrophosphatase activity"/>
    <property type="evidence" value="ECO:0007669"/>
    <property type="project" value="UniProtKB-EC"/>
</dbReference>
<evidence type="ECO:0000256" key="9">
    <source>
        <dbReference type="ARBA" id="ARBA00023204"/>
    </source>
</evidence>
<keyword evidence="6" id="KW-0227">DNA damage</keyword>
<keyword evidence="21" id="KW-1185">Reference proteome</keyword>
<comment type="catalytic activity">
    <reaction evidence="10">
        <text>8-oxo-dGTP + H2O = 8-oxo-dGMP + diphosphate + H(+)</text>
        <dbReference type="Rhea" id="RHEA:31575"/>
        <dbReference type="ChEBI" id="CHEBI:15377"/>
        <dbReference type="ChEBI" id="CHEBI:15378"/>
        <dbReference type="ChEBI" id="CHEBI:33019"/>
        <dbReference type="ChEBI" id="CHEBI:63224"/>
        <dbReference type="ChEBI" id="CHEBI:77896"/>
        <dbReference type="EC" id="3.6.1.55"/>
    </reaction>
</comment>
<dbReference type="Proteomes" id="UP000194798">
    <property type="component" value="Unassembled WGS sequence"/>
</dbReference>
<dbReference type="InterPro" id="IPR013785">
    <property type="entry name" value="Aldolase_TIM"/>
</dbReference>
<dbReference type="PROSITE" id="PS00893">
    <property type="entry name" value="NUDIX_BOX"/>
    <property type="match status" value="1"/>
</dbReference>
<dbReference type="InterPro" id="IPR015797">
    <property type="entry name" value="NUDIX_hydrolase-like_dom_sf"/>
</dbReference>
<dbReference type="NCBIfam" id="NF006530">
    <property type="entry name" value="PRK08999.1"/>
    <property type="match status" value="1"/>
</dbReference>
<organism evidence="20 21">
    <name type="scientific">Thioflexithrix psekupsensis</name>
    <dbReference type="NCBI Taxonomy" id="1570016"/>
    <lineage>
        <taxon>Bacteria</taxon>
        <taxon>Pseudomonadati</taxon>
        <taxon>Pseudomonadota</taxon>
        <taxon>Gammaproteobacteria</taxon>
        <taxon>Thiotrichales</taxon>
        <taxon>Thioflexithrix</taxon>
    </lineage>
</organism>
<dbReference type="SUPFAM" id="SSF55811">
    <property type="entry name" value="Nudix"/>
    <property type="match status" value="1"/>
</dbReference>
<dbReference type="CDD" id="cd03425">
    <property type="entry name" value="NUDIX_MutT_NudA_like"/>
    <property type="match status" value="1"/>
</dbReference>
<evidence type="ECO:0000259" key="19">
    <source>
        <dbReference type="PROSITE" id="PS51462"/>
    </source>
</evidence>
<evidence type="ECO:0000256" key="15">
    <source>
        <dbReference type="ARBA" id="ARBA00041979"/>
    </source>
</evidence>
<dbReference type="PANTHER" id="PTHR47707">
    <property type="entry name" value="8-OXO-DGTP DIPHOSPHATASE"/>
    <property type="match status" value="1"/>
</dbReference>
<keyword evidence="4" id="KW-0235">DNA replication</keyword>
<evidence type="ECO:0000256" key="14">
    <source>
        <dbReference type="ARBA" id="ARBA00041592"/>
    </source>
</evidence>
<dbReference type="InterPro" id="IPR022998">
    <property type="entry name" value="ThiamineP_synth_TenI"/>
</dbReference>
<evidence type="ECO:0000256" key="11">
    <source>
        <dbReference type="ARBA" id="ARBA00036904"/>
    </source>
</evidence>
<sequence length="319" mass="36071">MLHVVAAVIANPKGDILITRRASQAHQGDRWEFPGGKVESNESVEHALARELNEELGIDVLQARPLIRVLHHYPKQTILLDVWYVEQWQGEAWGREGQPLLWCHPEQLSDYHFPDANYPIIDAIFLPDFYVITPEPTRLRDKAFFNGLSHVLAQGQRLIQLRAKALYADSLRDYCHFAENVLRICAEHRAELILNADVTTAQSVGSHGVHLTSERLFEQVSRPLSKEYWVSASCHHASDLVQAQRIQTDFVVISPVRPTLSHPDGRALGWLGFFRLVEQAHCPAYALGGLQQKQLHCARAHGAQGIAGIRDFWLGKNEI</sequence>
<dbReference type="OrthoDB" id="9810648at2"/>
<feature type="binding site" evidence="17">
    <location>
        <begin position="32"/>
        <end position="35"/>
    </location>
    <ligand>
        <name>8-oxo-dGTP</name>
        <dbReference type="ChEBI" id="CHEBI:77896"/>
    </ligand>
</feature>
<dbReference type="Pfam" id="PF14815">
    <property type="entry name" value="NUDIX_4"/>
    <property type="match status" value="1"/>
</dbReference>
<dbReference type="FunFam" id="3.90.79.10:FF:000014">
    <property type="entry name" value="8-oxo-dGTP diphosphatase MutT"/>
    <property type="match status" value="1"/>
</dbReference>
<evidence type="ECO:0000256" key="3">
    <source>
        <dbReference type="ARBA" id="ARBA00022457"/>
    </source>
</evidence>
<dbReference type="InterPro" id="IPR003561">
    <property type="entry name" value="Mutator_MutT"/>
</dbReference>
<dbReference type="GO" id="GO:0006281">
    <property type="term" value="P:DNA repair"/>
    <property type="evidence" value="ECO:0007669"/>
    <property type="project" value="UniProtKB-KW"/>
</dbReference>
<evidence type="ECO:0000256" key="17">
    <source>
        <dbReference type="PIRSR" id="PIRSR603561-1"/>
    </source>
</evidence>
<dbReference type="InterPro" id="IPR020084">
    <property type="entry name" value="NUDIX_hydrolase_CS"/>
</dbReference>
<feature type="binding site" evidence="17">
    <location>
        <position position="26"/>
    </location>
    <ligand>
        <name>8-oxo-dGTP</name>
        <dbReference type="ChEBI" id="CHEBI:77896"/>
    </ligand>
</feature>
<proteinExistence type="inferred from homology"/>
<dbReference type="PANTHER" id="PTHR47707:SF1">
    <property type="entry name" value="NUDIX HYDROLASE FAMILY PROTEIN"/>
    <property type="match status" value="1"/>
</dbReference>
<dbReference type="InterPro" id="IPR029119">
    <property type="entry name" value="MutY_C"/>
</dbReference>
<protein>
    <recommendedName>
        <fullName evidence="13">8-oxo-dGTP diphosphatase</fullName>
        <ecNumber evidence="12">3.6.1.55</ecNumber>
    </recommendedName>
    <alternativeName>
        <fullName evidence="16">7,8-dihydro-8-oxoguanine-triphosphatase</fullName>
    </alternativeName>
    <alternativeName>
        <fullName evidence="15">Mutator protein MutT</fullName>
    </alternativeName>
    <alternativeName>
        <fullName evidence="14">dGTP pyrophosphohydrolase</fullName>
    </alternativeName>
</protein>
<comment type="similarity">
    <text evidence="2">Belongs to the Nudix hydrolase family.</text>
</comment>
<accession>A0A251X8F7</accession>
<dbReference type="InterPro" id="IPR036206">
    <property type="entry name" value="ThiamineP_synth_sf"/>
</dbReference>
<comment type="cofactor">
    <cofactor evidence="1 18">
        <name>Mg(2+)</name>
        <dbReference type="ChEBI" id="CHEBI:18420"/>
    </cofactor>
</comment>